<dbReference type="Pfam" id="PF14670">
    <property type="entry name" value="FXa_inhibition"/>
    <property type="match status" value="2"/>
</dbReference>
<feature type="domain" description="EGF-like" evidence="19">
    <location>
        <begin position="745"/>
        <end position="785"/>
    </location>
</feature>
<feature type="domain" description="Peptidase M12A" evidence="20">
    <location>
        <begin position="298"/>
        <end position="496"/>
    </location>
</feature>
<keyword evidence="2 14" id="KW-0645">Protease</keyword>
<feature type="binding site" evidence="12 14">
    <location>
        <position position="395"/>
    </location>
    <ligand>
        <name>Zn(2+)</name>
        <dbReference type="ChEBI" id="CHEBI:29105"/>
        <note>catalytic</note>
    </ligand>
</feature>
<dbReference type="InterPro" id="IPR006026">
    <property type="entry name" value="Peptidase_Metallo"/>
</dbReference>
<accession>A0A0L8FLG0</accession>
<evidence type="ECO:0000256" key="10">
    <source>
        <dbReference type="ARBA" id="ARBA00023180"/>
    </source>
</evidence>
<dbReference type="GO" id="GO:0004252">
    <property type="term" value="F:serine-type endopeptidase activity"/>
    <property type="evidence" value="ECO:0007669"/>
    <property type="project" value="TreeGrafter"/>
</dbReference>
<dbReference type="PROSITE" id="PS01187">
    <property type="entry name" value="EGF_CA"/>
    <property type="match status" value="2"/>
</dbReference>
<dbReference type="CDD" id="cd00041">
    <property type="entry name" value="CUB"/>
    <property type="match status" value="4"/>
</dbReference>
<gene>
    <name evidence="21" type="ORF">OCBIM_22015290mg</name>
</gene>
<sequence>MKWTTEHWCTTKNMEHNDNYTNYNNIHSSNRLNGVESCRDNKQEQHKTQNHRHHTSIESKGPGSNWIKSRNHNNNNNNNNNYNNTNTNNKNYNNININNNINRNNKYNNCNVVSRWTTTRCQVVWGLAMMLCLQYSTVLGYIVPVRDLQSKTELHTIRNLQNGSVNVKNFTDLNKYTHTNTNTRTPVHKTSDDLYIDPCKAAGFMNDIALTQTDVRDLMTSWRNKERAKKQKSLHEKHSNRTSLKHKLRKKQSHRKRKRCRKKDKKCWERLNAHTLNNKNISRSSSETKHRSSRVRRAATARLDRLWSHGVIPYQIQSNFSGTHKALFRLAMRHWENHTCITFVDREPHHTDYIVFTERPCGCCSYVGKRGNGAQAISIGKNCDKFGIVVHELGHVVGFWHEHTRPDREDHVEIIYRNIMPGQEYNFNKLTSTDVNSLGEEYDYGSIMHYARNTFARATFVDTILPKHNYGKQDIGQRLKLSPGDIRQANRLYRCPTCGRTLQTASGEFSHKPNRQSSTEEKCEWRISATHGEKIVLNITSLDIPETHGCISDYLEVRDGYYEKSPLLDLAPSDYHLFGATKEGLRSKHYSSDEEVKTVVKKGLKEQSAKFYGAGIYALIRRWNIAIERNAICGGVIHKDKGILTSPNSPDDYRPNQECVWIITVPDGYLVGLTFQAFEIENHDNCVYDYIEILDGPDESSPFLGKFCGYKMPEEIKSSSNQLYVKFFSDGSVQKAGFSATFTREYDECMTDYHGCDHKCVNTLGSYRCECEIGYELHSDGKKCEDACGGFINVENGTFQSPSFPDLYPTNKYCVWQIVAPKQHRITLNFSYFDLEGNNQDCEYDSLKVSNGESSKTIGVFCGSTLPMPITSSDSILRIEFTSDNSVQKTGFNATFFTDKDECAVKNGGCQQICKNTIGSYECACQNGFTLHENKHDCKEDPTRSKQNIKSINLKTTNKAKKNRMLGDATNTISSGCKHEIKAPSGTIISPKWPEFYPSRKNCVWTFTVTDGHRVKLQFEEFELEPHQECTYDHIEIFDGDSINSQSLGRFCGNKIPHPIYSSGNTMHMIFYSDASVQRKGFSAVHSTVCGGHLVAKQESMFIYSHAKYGDQNYDNTADCEWVIEAENDKKIYVEFQSFEIENETECLYDFVKLYDGKSDNGALIGTYCGNDKPPPTMSSNRILTVRFFSDDTVNWKGFFLTYKLADSHISGGESQELPEAEE</sequence>
<dbReference type="CDD" id="cd00054">
    <property type="entry name" value="EGF_CA"/>
    <property type="match status" value="2"/>
</dbReference>
<keyword evidence="17" id="KW-0472">Membrane</keyword>
<feature type="transmembrane region" description="Helical" evidence="17">
    <location>
        <begin position="123"/>
        <end position="143"/>
    </location>
</feature>
<dbReference type="InterPro" id="IPR018097">
    <property type="entry name" value="EGF_Ca-bd_CS"/>
</dbReference>
<feature type="domain" description="CUB" evidence="18">
    <location>
        <begin position="1090"/>
        <end position="1206"/>
    </location>
</feature>
<evidence type="ECO:0000259" key="19">
    <source>
        <dbReference type="PROSITE" id="PS50026"/>
    </source>
</evidence>
<dbReference type="STRING" id="37653.A0A0L8FLG0"/>
<dbReference type="InterPro" id="IPR015446">
    <property type="entry name" value="BMP_1/tolloid-like"/>
</dbReference>
<evidence type="ECO:0000259" key="20">
    <source>
        <dbReference type="PROSITE" id="PS51864"/>
    </source>
</evidence>
<feature type="active site" evidence="11 14">
    <location>
        <position position="392"/>
    </location>
</feature>
<evidence type="ECO:0000256" key="17">
    <source>
        <dbReference type="SAM" id="Phobius"/>
    </source>
</evidence>
<evidence type="ECO:0000256" key="8">
    <source>
        <dbReference type="ARBA" id="ARBA00023049"/>
    </source>
</evidence>
<dbReference type="PROSITE" id="PS50026">
    <property type="entry name" value="EGF_3"/>
    <property type="match status" value="2"/>
</dbReference>
<dbReference type="Pfam" id="PF00431">
    <property type="entry name" value="CUB"/>
    <property type="match status" value="5"/>
</dbReference>
<keyword evidence="10" id="KW-0325">Glycoprotein</keyword>
<dbReference type="SMART" id="SM00235">
    <property type="entry name" value="ZnMc"/>
    <property type="match status" value="1"/>
</dbReference>
<evidence type="ECO:0000256" key="1">
    <source>
        <dbReference type="ARBA" id="ARBA00022536"/>
    </source>
</evidence>
<dbReference type="SMART" id="SM00181">
    <property type="entry name" value="EGF"/>
    <property type="match status" value="2"/>
</dbReference>
<dbReference type="InterPro" id="IPR000152">
    <property type="entry name" value="EGF-type_Asp/Asn_hydroxyl_site"/>
</dbReference>
<evidence type="ECO:0000256" key="5">
    <source>
        <dbReference type="ARBA" id="ARBA00022737"/>
    </source>
</evidence>
<keyword evidence="5" id="KW-0677">Repeat</keyword>
<dbReference type="Gene3D" id="2.60.120.290">
    <property type="entry name" value="Spermadhesin, CUB domain"/>
    <property type="match status" value="5"/>
</dbReference>
<dbReference type="SUPFAM" id="SSF57196">
    <property type="entry name" value="EGF/Laminin"/>
    <property type="match status" value="2"/>
</dbReference>
<dbReference type="PANTHER" id="PTHR24255">
    <property type="entry name" value="COMPLEMENT COMPONENT 1, S SUBCOMPONENT-RELATED"/>
    <property type="match status" value="1"/>
</dbReference>
<evidence type="ECO:0000256" key="4">
    <source>
        <dbReference type="ARBA" id="ARBA00022729"/>
    </source>
</evidence>
<evidence type="ECO:0000256" key="2">
    <source>
        <dbReference type="ARBA" id="ARBA00022670"/>
    </source>
</evidence>
<evidence type="ECO:0000256" key="3">
    <source>
        <dbReference type="ARBA" id="ARBA00022723"/>
    </source>
</evidence>
<dbReference type="PROSITE" id="PS01186">
    <property type="entry name" value="EGF_2"/>
    <property type="match status" value="2"/>
</dbReference>
<dbReference type="InterPro" id="IPR000742">
    <property type="entry name" value="EGF"/>
</dbReference>
<keyword evidence="3 12" id="KW-0479">Metal-binding</keyword>
<feature type="domain" description="CUB" evidence="18">
    <location>
        <begin position="977"/>
        <end position="1089"/>
    </location>
</feature>
<evidence type="ECO:0000256" key="13">
    <source>
        <dbReference type="PROSITE-ProRule" id="PRU00076"/>
    </source>
</evidence>
<keyword evidence="17" id="KW-1133">Transmembrane helix</keyword>
<dbReference type="PROSITE" id="PS00010">
    <property type="entry name" value="ASX_HYDROXYL"/>
    <property type="match status" value="2"/>
</dbReference>
<keyword evidence="8 14" id="KW-0482">Metalloprotease</keyword>
<dbReference type="OrthoDB" id="431034at2759"/>
<feature type="compositionally biased region" description="Basic residues" evidence="16">
    <location>
        <begin position="240"/>
        <end position="264"/>
    </location>
</feature>
<dbReference type="FunFam" id="2.10.25.10:FF:000240">
    <property type="entry name" value="Vitamin K-dependent protein S"/>
    <property type="match status" value="1"/>
</dbReference>
<dbReference type="GO" id="GO:0006508">
    <property type="term" value="P:proteolysis"/>
    <property type="evidence" value="ECO:0007669"/>
    <property type="project" value="UniProtKB-KW"/>
</dbReference>
<proteinExistence type="predicted"/>
<dbReference type="FunFam" id="2.10.25.10:FF:000010">
    <property type="entry name" value="Pro-epidermal growth factor"/>
    <property type="match status" value="1"/>
</dbReference>
<keyword evidence="6 14" id="KW-0378">Hydrolase</keyword>
<dbReference type="FunFam" id="2.60.120.290:FF:000005">
    <property type="entry name" value="Procollagen C-endopeptidase enhancer 1"/>
    <property type="match status" value="1"/>
</dbReference>
<dbReference type="InterPro" id="IPR001881">
    <property type="entry name" value="EGF-like_Ca-bd_dom"/>
</dbReference>
<feature type="region of interest" description="Disordered" evidence="16">
    <location>
        <begin position="224"/>
        <end position="264"/>
    </location>
</feature>
<dbReference type="InterPro" id="IPR001506">
    <property type="entry name" value="Peptidase_M12A"/>
</dbReference>
<feature type="compositionally biased region" description="Low complexity" evidence="16">
    <location>
        <begin position="72"/>
        <end position="90"/>
    </location>
</feature>
<comment type="cofactor">
    <cofactor evidence="14 15">
        <name>Zn(2+)</name>
        <dbReference type="ChEBI" id="CHEBI:29105"/>
    </cofactor>
    <text evidence="14 15">Binds 1 zinc ion per subunit.</text>
</comment>
<evidence type="ECO:0000256" key="9">
    <source>
        <dbReference type="ARBA" id="ARBA00023157"/>
    </source>
</evidence>
<dbReference type="FunFam" id="2.60.120.290:FF:000004">
    <property type="entry name" value="Metalloendopeptidase"/>
    <property type="match status" value="1"/>
</dbReference>
<dbReference type="PROSITE" id="PS01180">
    <property type="entry name" value="CUB"/>
    <property type="match status" value="5"/>
</dbReference>
<dbReference type="Pfam" id="PF01400">
    <property type="entry name" value="Astacin"/>
    <property type="match status" value="1"/>
</dbReference>
<feature type="disulfide bond" evidence="14">
    <location>
        <begin position="340"/>
        <end position="495"/>
    </location>
</feature>
<dbReference type="InterPro" id="IPR035914">
    <property type="entry name" value="Sperma_CUB_dom_sf"/>
</dbReference>
<keyword evidence="7 12" id="KW-0862">Zinc</keyword>
<dbReference type="GO" id="GO:0004222">
    <property type="term" value="F:metalloendopeptidase activity"/>
    <property type="evidence" value="ECO:0007669"/>
    <property type="project" value="UniProtKB-UniRule"/>
</dbReference>
<dbReference type="EMBL" id="KQ429252">
    <property type="protein sequence ID" value="KOF65524.1"/>
    <property type="molecule type" value="Genomic_DNA"/>
</dbReference>
<comment type="caution">
    <text evidence="13">Lacks conserved residue(s) required for the propagation of feature annotation.</text>
</comment>
<organism evidence="21">
    <name type="scientific">Octopus bimaculoides</name>
    <name type="common">California two-spotted octopus</name>
    <dbReference type="NCBI Taxonomy" id="37653"/>
    <lineage>
        <taxon>Eukaryota</taxon>
        <taxon>Metazoa</taxon>
        <taxon>Spiralia</taxon>
        <taxon>Lophotrochozoa</taxon>
        <taxon>Mollusca</taxon>
        <taxon>Cephalopoda</taxon>
        <taxon>Coleoidea</taxon>
        <taxon>Octopodiformes</taxon>
        <taxon>Octopoda</taxon>
        <taxon>Incirrata</taxon>
        <taxon>Octopodidae</taxon>
        <taxon>Octopus</taxon>
    </lineage>
</organism>
<dbReference type="InterPro" id="IPR024079">
    <property type="entry name" value="MetalloPept_cat_dom_sf"/>
</dbReference>
<evidence type="ECO:0000256" key="7">
    <source>
        <dbReference type="ARBA" id="ARBA00022833"/>
    </source>
</evidence>
<feature type="domain" description="CUB" evidence="18">
    <location>
        <begin position="788"/>
        <end position="899"/>
    </location>
</feature>
<evidence type="ECO:0000256" key="16">
    <source>
        <dbReference type="SAM" id="MobiDB-lite"/>
    </source>
</evidence>
<evidence type="ECO:0000256" key="11">
    <source>
        <dbReference type="PIRSR" id="PIRSR001199-1"/>
    </source>
</evidence>
<dbReference type="PRINTS" id="PR00480">
    <property type="entry name" value="ASTACIN"/>
</dbReference>
<feature type="region of interest" description="Disordered" evidence="16">
    <location>
        <begin position="40"/>
        <end position="90"/>
    </location>
</feature>
<dbReference type="FunFam" id="3.40.390.10:FF:000004">
    <property type="entry name" value="Metalloendopeptidase"/>
    <property type="match status" value="1"/>
</dbReference>
<dbReference type="Gene3D" id="2.10.25.10">
    <property type="entry name" value="Laminin"/>
    <property type="match status" value="2"/>
</dbReference>
<evidence type="ECO:0000256" key="15">
    <source>
        <dbReference type="RuleBase" id="RU361183"/>
    </source>
</evidence>
<dbReference type="PIRSF" id="PIRSF001199">
    <property type="entry name" value="BMP_1/tolloid-like"/>
    <property type="match status" value="1"/>
</dbReference>
<keyword evidence="1 13" id="KW-0245">EGF-like domain</keyword>
<dbReference type="SUPFAM" id="SSF55486">
    <property type="entry name" value="Metalloproteases ('zincins'), catalytic domain"/>
    <property type="match status" value="1"/>
</dbReference>
<dbReference type="EC" id="3.4.24.-" evidence="15"/>
<dbReference type="AlphaFoldDB" id="A0A0L8FLG0"/>
<evidence type="ECO:0000256" key="6">
    <source>
        <dbReference type="ARBA" id="ARBA00022801"/>
    </source>
</evidence>
<feature type="disulfide bond" evidence="14">
    <location>
        <begin position="361"/>
        <end position="383"/>
    </location>
</feature>
<dbReference type="PANTHER" id="PTHR24255:SF31">
    <property type="entry name" value="CUBILIN-LIKE PROTEIN"/>
    <property type="match status" value="1"/>
</dbReference>
<keyword evidence="9 14" id="KW-1015">Disulfide bond</keyword>
<evidence type="ECO:0000259" key="18">
    <source>
        <dbReference type="PROSITE" id="PS01180"/>
    </source>
</evidence>
<dbReference type="InterPro" id="IPR000859">
    <property type="entry name" value="CUB_dom"/>
</dbReference>
<evidence type="ECO:0000256" key="12">
    <source>
        <dbReference type="PIRSR" id="PIRSR001199-2"/>
    </source>
</evidence>
<feature type="domain" description="CUB" evidence="18">
    <location>
        <begin position="498"/>
        <end position="568"/>
    </location>
</feature>
<dbReference type="SMART" id="SM00179">
    <property type="entry name" value="EGF_CA"/>
    <property type="match status" value="2"/>
</dbReference>
<reference evidence="21" key="1">
    <citation type="submission" date="2015-07" db="EMBL/GenBank/DDBJ databases">
        <title>MeaNS - Measles Nucleotide Surveillance Program.</title>
        <authorList>
            <person name="Tran T."/>
            <person name="Druce J."/>
        </authorList>
    </citation>
    <scope>NUCLEOTIDE SEQUENCE</scope>
    <source>
        <strain evidence="21">UCB-OBI-ISO-001</strain>
        <tissue evidence="21">Gonad</tissue>
    </source>
</reference>
<feature type="binding site" evidence="12 14">
    <location>
        <position position="391"/>
    </location>
    <ligand>
        <name>Zn(2+)</name>
        <dbReference type="ChEBI" id="CHEBI:29105"/>
        <note>catalytic</note>
    </ligand>
</feature>
<dbReference type="SUPFAM" id="SSF49854">
    <property type="entry name" value="Spermadhesin, CUB domain"/>
    <property type="match status" value="5"/>
</dbReference>
<feature type="disulfide bond" evidence="14">
    <location>
        <begin position="363"/>
        <end position="364"/>
    </location>
</feature>
<keyword evidence="17" id="KW-0812">Transmembrane</keyword>
<dbReference type="FunFam" id="2.60.120.290:FF:000013">
    <property type="entry name" value="Membrane frizzled-related protein"/>
    <property type="match status" value="2"/>
</dbReference>
<evidence type="ECO:0000256" key="14">
    <source>
        <dbReference type="PROSITE-ProRule" id="PRU01211"/>
    </source>
</evidence>
<keyword evidence="4" id="KW-0732">Signal</keyword>
<protein>
    <recommendedName>
        <fullName evidence="15">Metalloendopeptidase</fullName>
        <ecNumber evidence="15">3.4.24.-</ecNumber>
    </recommendedName>
</protein>
<dbReference type="PROSITE" id="PS51864">
    <property type="entry name" value="ASTACIN"/>
    <property type="match status" value="1"/>
</dbReference>
<dbReference type="GO" id="GO:0008270">
    <property type="term" value="F:zinc ion binding"/>
    <property type="evidence" value="ECO:0007669"/>
    <property type="project" value="UniProtKB-UniRule"/>
</dbReference>
<dbReference type="SMART" id="SM00042">
    <property type="entry name" value="CUB"/>
    <property type="match status" value="5"/>
</dbReference>
<dbReference type="GO" id="GO:0005615">
    <property type="term" value="C:extracellular space"/>
    <property type="evidence" value="ECO:0007669"/>
    <property type="project" value="TreeGrafter"/>
</dbReference>
<feature type="domain" description="EGF-like" evidence="19">
    <location>
        <begin position="899"/>
        <end position="939"/>
    </location>
</feature>
<feature type="domain" description="CUB" evidence="18">
    <location>
        <begin position="633"/>
        <end position="745"/>
    </location>
</feature>
<dbReference type="Gene3D" id="3.40.390.10">
    <property type="entry name" value="Collagenase (Catalytic Domain)"/>
    <property type="match status" value="1"/>
</dbReference>
<feature type="binding site" evidence="12 14">
    <location>
        <position position="401"/>
    </location>
    <ligand>
        <name>Zn(2+)</name>
        <dbReference type="ChEBI" id="CHEBI:29105"/>
        <note>catalytic</note>
    </ligand>
</feature>
<evidence type="ECO:0000313" key="21">
    <source>
        <dbReference type="EMBL" id="KOF65524.1"/>
    </source>
</evidence>
<name>A0A0L8FLG0_OCTBM</name>
<dbReference type="GO" id="GO:0005509">
    <property type="term" value="F:calcium ion binding"/>
    <property type="evidence" value="ECO:0007669"/>
    <property type="project" value="InterPro"/>
</dbReference>